<gene>
    <name evidence="2" type="ordered locus">CJJ81176_1535</name>
</gene>
<dbReference type="KEGG" id="cjj:CJJ81176_1535"/>
<proteinExistence type="predicted"/>
<dbReference type="PANTHER" id="PTHR43581:SF4">
    <property type="entry name" value="ATP_GTP PHOSPHATASE"/>
    <property type="match status" value="1"/>
</dbReference>
<dbReference type="PANTHER" id="PTHR43581">
    <property type="entry name" value="ATP/GTP PHOSPHATASE"/>
    <property type="match status" value="1"/>
</dbReference>
<dbReference type="GO" id="GO:0005524">
    <property type="term" value="F:ATP binding"/>
    <property type="evidence" value="ECO:0007669"/>
    <property type="project" value="InterPro"/>
</dbReference>
<dbReference type="GO" id="GO:0016887">
    <property type="term" value="F:ATP hydrolysis activity"/>
    <property type="evidence" value="ECO:0007669"/>
    <property type="project" value="InterPro"/>
</dbReference>
<dbReference type="Proteomes" id="UP000000646">
    <property type="component" value="Chromosome"/>
</dbReference>
<dbReference type="HOGENOM" id="CLU_032972_0_0_7"/>
<reference evidence="3" key="1">
    <citation type="submission" date="2006-12" db="EMBL/GenBank/DDBJ databases">
        <authorList>
            <person name="Fouts D.E."/>
            <person name="Nelson K.E."/>
            <person name="Sebastian Y."/>
        </authorList>
    </citation>
    <scope>NUCLEOTIDE SEQUENCE [LARGE SCALE GENOMIC DNA]</scope>
    <source>
        <strain evidence="3">81-176</strain>
    </source>
</reference>
<feature type="domain" description="ABC transporter" evidence="1">
    <location>
        <begin position="1"/>
        <end position="353"/>
    </location>
</feature>
<dbReference type="PROSITE" id="PS50893">
    <property type="entry name" value="ABC_TRANSPORTER_2"/>
    <property type="match status" value="1"/>
</dbReference>
<dbReference type="Gene3D" id="3.40.50.300">
    <property type="entry name" value="P-loop containing nucleotide triphosphate hydrolases"/>
    <property type="match status" value="1"/>
</dbReference>
<protein>
    <submittedName>
        <fullName evidence="2">RloH</fullName>
    </submittedName>
</protein>
<dbReference type="InterPro" id="IPR003439">
    <property type="entry name" value="ABC_transporter-like_ATP-bd"/>
</dbReference>
<name>A0A0H3PAE0_CAMJJ</name>
<sequence>MNKYKFVKFQVKNFRSLLDITLNIDNNNINTICGENNIGKTNFLRALNLFFNHNNGVEYNQNEDRPYHIQKGSTGGRKTELIGYFTKNNVTHILKVEFHKDKIVYILNGKMVEWKVARDIVESFKLLFIEASNVNMPSVISAILENDALLALDNKRKKQSEPLRTLKLFIEQSKKAIEDIEKDINIYLKQMLDFDNTLKDKEIKIRFAEFEKLRDVVKTMTSVTLDDGNDHLMDHKGSGAQRIVLLSLMQYITDKITTDIIWAIDEPEAFLQPKLQKKIMEIFKNIVREKKQPIIMTTHSQYFVDFNNLVNTHLFKLTKEEKIYARKKGRVFQEINTKPIYIGTAFEKLSVIKKHLGIETNDNWDIMPYNILVEGEEDKKYLQMLIEILNLSMPNIIHSGGATKIAGFLEYFNNQCSYTSFKPYFICIFDNDEEGRKQYNKISKDNLYPNIKLDAKKLKRYGESIQENNRDIWEIEDFMPIKIIVDAVNIILKYKQYNTITNSQISDRKKLAFKNMSILDYLEKCIADRNEEKERFILNTESRKKEICQNAFRAREKYTKNDLEDYHVDFMNELIDSFNKVDLIKKDN</sequence>
<dbReference type="EMBL" id="CP000538">
    <property type="protein sequence ID" value="EAQ72601.1"/>
    <property type="molecule type" value="Genomic_DNA"/>
</dbReference>
<dbReference type="RefSeq" id="WP_002851428.1">
    <property type="nucleotide sequence ID" value="NC_008787.1"/>
</dbReference>
<dbReference type="SUPFAM" id="SSF52540">
    <property type="entry name" value="P-loop containing nucleoside triphosphate hydrolases"/>
    <property type="match status" value="1"/>
</dbReference>
<dbReference type="AlphaFoldDB" id="A0A0H3PAE0"/>
<dbReference type="InterPro" id="IPR051396">
    <property type="entry name" value="Bact_Antivir_Def_Nuclease"/>
</dbReference>
<evidence type="ECO:0000259" key="1">
    <source>
        <dbReference type="PROSITE" id="PS50893"/>
    </source>
</evidence>
<accession>A0A0H3PAE0</accession>
<evidence type="ECO:0000313" key="2">
    <source>
        <dbReference type="EMBL" id="EAQ72601.1"/>
    </source>
</evidence>
<dbReference type="eggNOG" id="COG3593">
    <property type="taxonomic scope" value="Bacteria"/>
</dbReference>
<dbReference type="InterPro" id="IPR041685">
    <property type="entry name" value="AAA_GajA/Old/RecF-like"/>
</dbReference>
<organism evidence="2 3">
    <name type="scientific">Campylobacter jejuni subsp. jejuni serotype O:23/36 (strain 81-176)</name>
    <dbReference type="NCBI Taxonomy" id="354242"/>
    <lineage>
        <taxon>Bacteria</taxon>
        <taxon>Pseudomonadati</taxon>
        <taxon>Campylobacterota</taxon>
        <taxon>Epsilonproteobacteria</taxon>
        <taxon>Campylobacterales</taxon>
        <taxon>Campylobacteraceae</taxon>
        <taxon>Campylobacter</taxon>
    </lineage>
</organism>
<dbReference type="InterPro" id="IPR027417">
    <property type="entry name" value="P-loop_NTPase"/>
</dbReference>
<evidence type="ECO:0000313" key="3">
    <source>
        <dbReference type="Proteomes" id="UP000000646"/>
    </source>
</evidence>
<dbReference type="Pfam" id="PF13175">
    <property type="entry name" value="AAA_15"/>
    <property type="match status" value="2"/>
</dbReference>